<dbReference type="Pfam" id="PF07963">
    <property type="entry name" value="N_methyl"/>
    <property type="match status" value="1"/>
</dbReference>
<protein>
    <submittedName>
        <fullName evidence="2">Prepilin-type N-terminal cleavage/methylation domain-containing protein</fullName>
    </submittedName>
</protein>
<evidence type="ECO:0000256" key="1">
    <source>
        <dbReference type="SAM" id="Phobius"/>
    </source>
</evidence>
<gene>
    <name evidence="2" type="ORF">FU658_07585</name>
</gene>
<keyword evidence="1" id="KW-1133">Transmembrane helix</keyword>
<dbReference type="PROSITE" id="PS00409">
    <property type="entry name" value="PROKAR_NTER_METHYL"/>
    <property type="match status" value="1"/>
</dbReference>
<proteinExistence type="predicted"/>
<dbReference type="EMBL" id="VRTS01000004">
    <property type="protein sequence ID" value="TXK62600.1"/>
    <property type="molecule type" value="Genomic_DNA"/>
</dbReference>
<dbReference type="RefSeq" id="WP_147891523.1">
    <property type="nucleotide sequence ID" value="NZ_VRTS01000004.1"/>
</dbReference>
<name>A0A5C8KRE4_9GAMM</name>
<dbReference type="OrthoDB" id="5296662at2"/>
<comment type="caution">
    <text evidence="2">The sequence shown here is derived from an EMBL/GenBank/DDBJ whole genome shotgun (WGS) entry which is preliminary data.</text>
</comment>
<keyword evidence="1" id="KW-0812">Transmembrane</keyword>
<organism evidence="2 3">
    <name type="scientific">Alkalisalibacterium limincola</name>
    <dbReference type="NCBI Taxonomy" id="2699169"/>
    <lineage>
        <taxon>Bacteria</taxon>
        <taxon>Pseudomonadati</taxon>
        <taxon>Pseudomonadota</taxon>
        <taxon>Gammaproteobacteria</taxon>
        <taxon>Lysobacterales</taxon>
        <taxon>Lysobacteraceae</taxon>
        <taxon>Alkalisalibacterium</taxon>
    </lineage>
</organism>
<evidence type="ECO:0000313" key="3">
    <source>
        <dbReference type="Proteomes" id="UP000321248"/>
    </source>
</evidence>
<keyword evidence="3" id="KW-1185">Reference proteome</keyword>
<keyword evidence="1" id="KW-0472">Membrane</keyword>
<dbReference type="InterPro" id="IPR012902">
    <property type="entry name" value="N_methyl_site"/>
</dbReference>
<dbReference type="NCBIfam" id="TIGR02532">
    <property type="entry name" value="IV_pilin_GFxxxE"/>
    <property type="match status" value="1"/>
</dbReference>
<feature type="transmembrane region" description="Helical" evidence="1">
    <location>
        <begin position="20"/>
        <end position="42"/>
    </location>
</feature>
<dbReference type="Proteomes" id="UP000321248">
    <property type="component" value="Unassembled WGS sequence"/>
</dbReference>
<sequence length="342" mass="36124">MNITSYSGTSGARRQRGFSLVELMVTLLIGLLVAAAAGTIFISNRQTYAATETMGRMQENGRIAFELMARELREAGATPCGNNIPIANVLKNTGAAGEFAWGDGLRGYLAGEAAAQAPFGTAAGNRVAGTQAVEFRSAGTSSVTVTKHNPASATIFTNTTDHGFVAGDILIVCDYSQGAIFQMSGPNAGGTLQIVHNTGNNQTPGNLCKALSFPVDPDCEAKPKDGKQYADNASVARLSSTIWYIGHNGRGGRSLYRRSTGRDPEEVTEGIQALDLRYLLPGTNQYTASIPVARWSEVSAVRIGLTLQAAEGALVNREIQGTDGQALTRQMAHVVTIRGRNP</sequence>
<accession>A0A5C8KRE4</accession>
<reference evidence="2 3" key="1">
    <citation type="submission" date="2019-08" db="EMBL/GenBank/DDBJ databases">
        <authorList>
            <person name="Karlyshev A.V."/>
        </authorList>
    </citation>
    <scope>NUCLEOTIDE SEQUENCE [LARGE SCALE GENOMIC DNA]</scope>
    <source>
        <strain evidence="2 3">Alg18-2.2</strain>
    </source>
</reference>
<evidence type="ECO:0000313" key="2">
    <source>
        <dbReference type="EMBL" id="TXK62600.1"/>
    </source>
</evidence>
<dbReference type="AlphaFoldDB" id="A0A5C8KRE4"/>